<dbReference type="Gene3D" id="3.40.50.300">
    <property type="entry name" value="P-loop containing nucleotide triphosphate hydrolases"/>
    <property type="match status" value="1"/>
</dbReference>
<dbReference type="GO" id="GO:0015421">
    <property type="term" value="F:ABC-type oligopeptide transporter activity"/>
    <property type="evidence" value="ECO:0007669"/>
    <property type="project" value="TreeGrafter"/>
</dbReference>
<dbReference type="Proteomes" id="UP000824105">
    <property type="component" value="Unassembled WGS sequence"/>
</dbReference>
<protein>
    <submittedName>
        <fullName evidence="1">ABC transporter ATP-binding protein</fullName>
    </submittedName>
</protein>
<dbReference type="InterPro" id="IPR027417">
    <property type="entry name" value="P-loop_NTPase"/>
</dbReference>
<dbReference type="InterPro" id="IPR039421">
    <property type="entry name" value="Type_1_exporter"/>
</dbReference>
<evidence type="ECO:0000313" key="2">
    <source>
        <dbReference type="Proteomes" id="UP000824105"/>
    </source>
</evidence>
<keyword evidence="1" id="KW-0067">ATP-binding</keyword>
<dbReference type="EMBL" id="DXBF01000049">
    <property type="protein sequence ID" value="HIZ62168.1"/>
    <property type="molecule type" value="Genomic_DNA"/>
</dbReference>
<organism evidence="1 2">
    <name type="scientific">Candidatus Gemmiger avistercoris</name>
    <dbReference type="NCBI Taxonomy" id="2838606"/>
    <lineage>
        <taxon>Bacteria</taxon>
        <taxon>Bacillati</taxon>
        <taxon>Bacillota</taxon>
        <taxon>Clostridia</taxon>
        <taxon>Eubacteriales</taxon>
        <taxon>Gemmiger</taxon>
    </lineage>
</organism>
<dbReference type="PANTHER" id="PTHR43394">
    <property type="entry name" value="ATP-DEPENDENT PERMEASE MDL1, MITOCHONDRIAL"/>
    <property type="match status" value="1"/>
</dbReference>
<reference evidence="1" key="2">
    <citation type="submission" date="2021-04" db="EMBL/GenBank/DDBJ databases">
        <authorList>
            <person name="Gilroy R."/>
        </authorList>
    </citation>
    <scope>NUCLEOTIDE SEQUENCE</scope>
    <source>
        <strain evidence="1">CHK188-11489</strain>
    </source>
</reference>
<accession>A0A9D2JPP5</accession>
<proteinExistence type="predicted"/>
<evidence type="ECO:0000313" key="1">
    <source>
        <dbReference type="EMBL" id="HIZ62168.1"/>
    </source>
</evidence>
<dbReference type="GO" id="GO:0005524">
    <property type="term" value="F:ATP binding"/>
    <property type="evidence" value="ECO:0007669"/>
    <property type="project" value="UniProtKB-KW"/>
</dbReference>
<dbReference type="SUPFAM" id="SSF52540">
    <property type="entry name" value="P-loop containing nucleoside triphosphate hydrolases"/>
    <property type="match status" value="1"/>
</dbReference>
<dbReference type="AlphaFoldDB" id="A0A9D2JPP5"/>
<sequence length="95" mass="10410">IARVFLKNPPILLLDEATSALDNESEILVGQSLDKLAKGRTTLTIAHRLTTIQNADRILVLGKDGIEEEGSHAELLAKKGIYYRLWNGLVSGQTL</sequence>
<name>A0A9D2JPP5_9FIRM</name>
<feature type="non-terminal residue" evidence="1">
    <location>
        <position position="1"/>
    </location>
</feature>
<dbReference type="GO" id="GO:0090374">
    <property type="term" value="P:oligopeptide export from mitochondrion"/>
    <property type="evidence" value="ECO:0007669"/>
    <property type="project" value="TreeGrafter"/>
</dbReference>
<dbReference type="PANTHER" id="PTHR43394:SF1">
    <property type="entry name" value="ATP-BINDING CASSETTE SUB-FAMILY B MEMBER 10, MITOCHONDRIAL"/>
    <property type="match status" value="1"/>
</dbReference>
<comment type="caution">
    <text evidence="1">The sequence shown here is derived from an EMBL/GenBank/DDBJ whole genome shotgun (WGS) entry which is preliminary data.</text>
</comment>
<keyword evidence="1" id="KW-0547">Nucleotide-binding</keyword>
<reference evidence="1" key="1">
    <citation type="journal article" date="2021" name="PeerJ">
        <title>Extensive microbial diversity within the chicken gut microbiome revealed by metagenomics and culture.</title>
        <authorList>
            <person name="Gilroy R."/>
            <person name="Ravi A."/>
            <person name="Getino M."/>
            <person name="Pursley I."/>
            <person name="Horton D.L."/>
            <person name="Alikhan N.F."/>
            <person name="Baker D."/>
            <person name="Gharbi K."/>
            <person name="Hall N."/>
            <person name="Watson M."/>
            <person name="Adriaenssens E.M."/>
            <person name="Foster-Nyarko E."/>
            <person name="Jarju S."/>
            <person name="Secka A."/>
            <person name="Antonio M."/>
            <person name="Oren A."/>
            <person name="Chaudhuri R.R."/>
            <person name="La Ragione R."/>
            <person name="Hildebrand F."/>
            <person name="Pallen M.J."/>
        </authorList>
    </citation>
    <scope>NUCLEOTIDE SEQUENCE</scope>
    <source>
        <strain evidence="1">CHK188-11489</strain>
    </source>
</reference>
<gene>
    <name evidence="1" type="ORF">H9724_05300</name>
</gene>